<dbReference type="Pfam" id="PF01124">
    <property type="entry name" value="MAPEG"/>
    <property type="match status" value="1"/>
</dbReference>
<keyword evidence="2 5" id="KW-0812">Transmembrane</keyword>
<evidence type="ECO:0000313" key="7">
    <source>
        <dbReference type="Proteomes" id="UP001642464"/>
    </source>
</evidence>
<feature type="transmembrane region" description="Helical" evidence="5">
    <location>
        <begin position="117"/>
        <end position="139"/>
    </location>
</feature>
<gene>
    <name evidence="6" type="ORF">SCF082_LOCUS34621</name>
</gene>
<accession>A0ABP0NYQ6</accession>
<comment type="subcellular location">
    <subcellularLocation>
        <location evidence="1">Membrane</location>
    </subcellularLocation>
</comment>
<feature type="transmembrane region" description="Helical" evidence="5">
    <location>
        <begin position="6"/>
        <end position="26"/>
    </location>
</feature>
<dbReference type="Gene3D" id="3.30.70.100">
    <property type="match status" value="1"/>
</dbReference>
<dbReference type="SUPFAM" id="SSF54909">
    <property type="entry name" value="Dimeric alpha+beta barrel"/>
    <property type="match status" value="1"/>
</dbReference>
<reference evidence="6 7" key="1">
    <citation type="submission" date="2024-02" db="EMBL/GenBank/DDBJ databases">
        <authorList>
            <person name="Chen Y."/>
            <person name="Shah S."/>
            <person name="Dougan E. K."/>
            <person name="Thang M."/>
            <person name="Chan C."/>
        </authorList>
    </citation>
    <scope>NUCLEOTIDE SEQUENCE [LARGE SCALE GENOMIC DNA]</scope>
</reference>
<evidence type="ECO:0000256" key="3">
    <source>
        <dbReference type="ARBA" id="ARBA00022989"/>
    </source>
</evidence>
<dbReference type="InterPro" id="IPR023352">
    <property type="entry name" value="MAPEG-like_dom_sf"/>
</dbReference>
<evidence type="ECO:0000256" key="2">
    <source>
        <dbReference type="ARBA" id="ARBA00022692"/>
    </source>
</evidence>
<dbReference type="InterPro" id="IPR001129">
    <property type="entry name" value="Membr-assoc_MAPEG"/>
</dbReference>
<evidence type="ECO:0000256" key="4">
    <source>
        <dbReference type="ARBA" id="ARBA00023136"/>
    </source>
</evidence>
<feature type="transmembrane region" description="Helical" evidence="5">
    <location>
        <begin position="68"/>
        <end position="97"/>
    </location>
</feature>
<dbReference type="SUPFAM" id="SSF161084">
    <property type="entry name" value="MAPEG domain-like"/>
    <property type="match status" value="1"/>
</dbReference>
<dbReference type="InterPro" id="IPR011008">
    <property type="entry name" value="Dimeric_a/b-barrel"/>
</dbReference>
<sequence>MKAEWILAPVLAQVLLVILVYVLLAVRKAVAVKAGQVDRQKAALDNRLWPARVVQVSNNLANQFEAPVLFYVLCLTLFLLDAVCMPALWAASLFVASRYLHAWVHTHSNHVPLRMPLFLFGVLMLLVLVGLAITALLGVTVKPGFTVEQYAEGWAEASRIIQQNPGARGTWLHRKIGEPDTVLAIAHWASKAQRDAKDDNQSEIVREILARHAVHCDFQLIGEYEDAEWHVLPEESDG</sequence>
<evidence type="ECO:0000256" key="5">
    <source>
        <dbReference type="SAM" id="Phobius"/>
    </source>
</evidence>
<dbReference type="Gene3D" id="1.20.120.550">
    <property type="entry name" value="Membrane associated eicosanoid/glutathione metabolism-like domain"/>
    <property type="match status" value="1"/>
</dbReference>
<evidence type="ECO:0000256" key="1">
    <source>
        <dbReference type="ARBA" id="ARBA00004370"/>
    </source>
</evidence>
<name>A0ABP0NYQ6_9DINO</name>
<dbReference type="Proteomes" id="UP001642464">
    <property type="component" value="Unassembled WGS sequence"/>
</dbReference>
<evidence type="ECO:0000313" key="6">
    <source>
        <dbReference type="EMBL" id="CAK9068936.1"/>
    </source>
</evidence>
<keyword evidence="7" id="KW-1185">Reference proteome</keyword>
<evidence type="ECO:0008006" key="8">
    <source>
        <dbReference type="Google" id="ProtNLM"/>
    </source>
</evidence>
<protein>
    <recommendedName>
        <fullName evidence="8">Glutathione transferase</fullName>
    </recommendedName>
</protein>
<keyword evidence="4 5" id="KW-0472">Membrane</keyword>
<comment type="caution">
    <text evidence="6">The sequence shown here is derived from an EMBL/GenBank/DDBJ whole genome shotgun (WGS) entry which is preliminary data.</text>
</comment>
<proteinExistence type="predicted"/>
<dbReference type="EMBL" id="CAXAMM010031928">
    <property type="protein sequence ID" value="CAK9068936.1"/>
    <property type="molecule type" value="Genomic_DNA"/>
</dbReference>
<organism evidence="6 7">
    <name type="scientific">Durusdinium trenchii</name>
    <dbReference type="NCBI Taxonomy" id="1381693"/>
    <lineage>
        <taxon>Eukaryota</taxon>
        <taxon>Sar</taxon>
        <taxon>Alveolata</taxon>
        <taxon>Dinophyceae</taxon>
        <taxon>Suessiales</taxon>
        <taxon>Symbiodiniaceae</taxon>
        <taxon>Durusdinium</taxon>
    </lineage>
</organism>
<keyword evidence="3 5" id="KW-1133">Transmembrane helix</keyword>